<evidence type="ECO:0000313" key="2">
    <source>
        <dbReference type="Proteomes" id="UP000616201"/>
    </source>
</evidence>
<gene>
    <name evidence="1" type="ORF">C4F49_15080</name>
</gene>
<reference evidence="1" key="1">
    <citation type="submission" date="2018-02" db="EMBL/GenBank/DDBJ databases">
        <authorList>
            <person name="Vasarhelyi B.M."/>
            <person name="Deshmukh S."/>
            <person name="Balint B."/>
            <person name="Kukolya J."/>
        </authorList>
    </citation>
    <scope>NUCLEOTIDE SEQUENCE</scope>
    <source>
        <strain evidence="1">KB22</strain>
    </source>
</reference>
<dbReference type="AlphaFoldDB" id="A0A928UXB8"/>
<comment type="caution">
    <text evidence="1">The sequence shown here is derived from an EMBL/GenBank/DDBJ whole genome shotgun (WGS) entry which is preliminary data.</text>
</comment>
<sequence>MKYIFKSIYILLFLAIGEKAYSQTSADAKMLVWEDSLKNLGEGIFKQNAEPERLDNNFKFVKTLVSALKENQSFGHDFTSLKMISIISSPAKDFRIFSWNVPLDDGSYLYYGSVQFKTADGSLKLIPLLDKTFEIQEPEKEALSNNEWYGAQYYELIPLGTNQYALLGWKGHTPTYTQKVIDILTVDKGTVSFGQAVFSDDKALKRKIFNYTREASLILKYESENKRIVFDHLVPADPKLIGNYRYYGPDLSYDAYEIKSSTLHFKENIPLTNPVRGDEDQYLAPDRKRVGKESGI</sequence>
<evidence type="ECO:0000313" key="1">
    <source>
        <dbReference type="EMBL" id="MBE8715006.1"/>
    </source>
</evidence>
<accession>A0A928UXB8</accession>
<keyword evidence="2" id="KW-1185">Reference proteome</keyword>
<name>A0A928UXB8_9SPHI</name>
<organism evidence="1 2">
    <name type="scientific">Sphingobacterium hungaricum</name>
    <dbReference type="NCBI Taxonomy" id="2082723"/>
    <lineage>
        <taxon>Bacteria</taxon>
        <taxon>Pseudomonadati</taxon>
        <taxon>Bacteroidota</taxon>
        <taxon>Sphingobacteriia</taxon>
        <taxon>Sphingobacteriales</taxon>
        <taxon>Sphingobacteriaceae</taxon>
        <taxon>Sphingobacterium</taxon>
    </lineage>
</organism>
<protein>
    <submittedName>
        <fullName evidence="1">Uncharacterized protein</fullName>
    </submittedName>
</protein>
<dbReference type="Proteomes" id="UP000616201">
    <property type="component" value="Unassembled WGS sequence"/>
</dbReference>
<proteinExistence type="predicted"/>
<dbReference type="RefSeq" id="WP_196936859.1">
    <property type="nucleotide sequence ID" value="NZ_MU158698.1"/>
</dbReference>
<dbReference type="EMBL" id="PRDK01000009">
    <property type="protein sequence ID" value="MBE8715006.1"/>
    <property type="molecule type" value="Genomic_DNA"/>
</dbReference>